<dbReference type="GO" id="GO:0016020">
    <property type="term" value="C:membrane"/>
    <property type="evidence" value="ECO:0007669"/>
    <property type="project" value="UniProtKB-SubCell"/>
</dbReference>
<feature type="transmembrane region" description="Helical" evidence="10">
    <location>
        <begin position="90"/>
        <end position="114"/>
    </location>
</feature>
<proteinExistence type="inferred from homology"/>
<dbReference type="NCBIfam" id="TIGR00879">
    <property type="entry name" value="SP"/>
    <property type="match status" value="1"/>
</dbReference>
<evidence type="ECO:0000256" key="5">
    <source>
        <dbReference type="ARBA" id="ARBA00022989"/>
    </source>
</evidence>
<dbReference type="InterPro" id="IPR036259">
    <property type="entry name" value="MFS_trans_sf"/>
</dbReference>
<feature type="transmembrane region" description="Helical" evidence="10">
    <location>
        <begin position="220"/>
        <end position="241"/>
    </location>
</feature>
<dbReference type="InterPro" id="IPR005828">
    <property type="entry name" value="MFS_sugar_transport-like"/>
</dbReference>
<dbReference type="STRING" id="5098.A0A507QGE9"/>
<dbReference type="Gene3D" id="1.20.1250.20">
    <property type="entry name" value="MFS general substrate transporter like domains"/>
    <property type="match status" value="1"/>
</dbReference>
<evidence type="ECO:0000256" key="1">
    <source>
        <dbReference type="ARBA" id="ARBA00004141"/>
    </source>
</evidence>
<feature type="transmembrane region" description="Helical" evidence="10">
    <location>
        <begin position="396"/>
        <end position="420"/>
    </location>
</feature>
<evidence type="ECO:0000256" key="6">
    <source>
        <dbReference type="ARBA" id="ARBA00023136"/>
    </source>
</evidence>
<dbReference type="PANTHER" id="PTHR48022:SF5">
    <property type="entry name" value="ALPHA-GLUCOSIDES PERMEASE MPH2-RELATED"/>
    <property type="match status" value="1"/>
</dbReference>
<dbReference type="InterPro" id="IPR020846">
    <property type="entry name" value="MFS_dom"/>
</dbReference>
<dbReference type="InterPro" id="IPR050360">
    <property type="entry name" value="MFS_Sugar_Transporters"/>
</dbReference>
<feature type="transmembrane region" description="Helical" evidence="10">
    <location>
        <begin position="303"/>
        <end position="321"/>
    </location>
</feature>
<feature type="domain" description="Major facilitator superfamily (MFS) profile" evidence="11">
    <location>
        <begin position="46"/>
        <end position="489"/>
    </location>
</feature>
<dbReference type="PROSITE" id="PS00217">
    <property type="entry name" value="SUGAR_TRANSPORT_2"/>
    <property type="match status" value="1"/>
</dbReference>
<dbReference type="Pfam" id="PF00083">
    <property type="entry name" value="Sugar_tr"/>
    <property type="match status" value="1"/>
</dbReference>
<dbReference type="SUPFAM" id="SSF103473">
    <property type="entry name" value="MFS general substrate transporter"/>
    <property type="match status" value="1"/>
</dbReference>
<dbReference type="Proteomes" id="UP000319663">
    <property type="component" value="Unassembled WGS sequence"/>
</dbReference>
<sequence>MSDLPQTPNPKDGHADDDNEARHGLETEHTMTLWQGFRRYPYAVGWSVLFSTAIVMEGFDVVLIGSLYAMGPFQKDFGRQLPDGSYQLTAAWQAGLSNAALVGEILGLFVNGIVCDRFGYRKTIMGALALVACFIFIVFFASSLTVLLVGEILLGIPWGVFQTLTTTYASEVCPVVLRPYLTTYVNLCWVLGQFIVSGVLKGVQPLQDKWAYKIPFACQWAWPLPIMLGVALAPESPWWLVRKGRIADARKSLARLTSRADPDFDPDKTIAMIRRTNELERQITEGTSYVDCFRGENLRRTEIVCLTWAIQNLCGSTFMGYSTYFYEQAGLAPSNAFTMSLIQYALGAVGTIISWFLINSFGRRTLYLAGQTVQSVLLVVIGALGCVPDSTGVSWAIGSLLLVFALFYDATVGPVCYALVSELSSSRLRTKTVVLARNVLNIIGIIANILTPRMLNPSAWDWGAKAGFFWAGSCFLCLVWTYFRLPEPKGRTYAELDMLFEQRVPARKFVSTVVDPFQASSDCAEKREMQEGKAETVETVENVNKL</sequence>
<dbReference type="GO" id="GO:0005351">
    <property type="term" value="F:carbohydrate:proton symporter activity"/>
    <property type="evidence" value="ECO:0007669"/>
    <property type="project" value="TreeGrafter"/>
</dbReference>
<comment type="similarity">
    <text evidence="2 8">Belongs to the major facilitator superfamily. Sugar transporter (TC 2.A.1.1) family.</text>
</comment>
<evidence type="ECO:0000256" key="8">
    <source>
        <dbReference type="RuleBase" id="RU003346"/>
    </source>
</evidence>
<dbReference type="PROSITE" id="PS50850">
    <property type="entry name" value="MFS"/>
    <property type="match status" value="1"/>
</dbReference>
<comment type="caution">
    <text evidence="12">The sequence shown here is derived from an EMBL/GenBank/DDBJ whole genome shotgun (WGS) entry which is preliminary data.</text>
</comment>
<organism evidence="12 13">
    <name type="scientific">Monascus purpureus</name>
    <name type="common">Red mold</name>
    <name type="synonym">Monascus anka</name>
    <dbReference type="NCBI Taxonomy" id="5098"/>
    <lineage>
        <taxon>Eukaryota</taxon>
        <taxon>Fungi</taxon>
        <taxon>Dikarya</taxon>
        <taxon>Ascomycota</taxon>
        <taxon>Pezizomycotina</taxon>
        <taxon>Eurotiomycetes</taxon>
        <taxon>Eurotiomycetidae</taxon>
        <taxon>Eurotiales</taxon>
        <taxon>Aspergillaceae</taxon>
        <taxon>Monascus</taxon>
    </lineage>
</organism>
<evidence type="ECO:0000256" key="9">
    <source>
        <dbReference type="SAM" id="MobiDB-lite"/>
    </source>
</evidence>
<feature type="transmembrane region" description="Helical" evidence="10">
    <location>
        <begin position="462"/>
        <end position="483"/>
    </location>
</feature>
<feature type="transmembrane region" description="Helical" evidence="10">
    <location>
        <begin position="43"/>
        <end position="70"/>
    </location>
</feature>
<keyword evidence="3 8" id="KW-0813">Transport</keyword>
<feature type="transmembrane region" description="Helical" evidence="10">
    <location>
        <begin position="126"/>
        <end position="150"/>
    </location>
</feature>
<feature type="transmembrane region" description="Helical" evidence="10">
    <location>
        <begin position="365"/>
        <end position="384"/>
    </location>
</feature>
<evidence type="ECO:0000259" key="11">
    <source>
        <dbReference type="PROSITE" id="PS50850"/>
    </source>
</evidence>
<evidence type="ECO:0000256" key="2">
    <source>
        <dbReference type="ARBA" id="ARBA00010992"/>
    </source>
</evidence>
<evidence type="ECO:0000256" key="3">
    <source>
        <dbReference type="ARBA" id="ARBA00022448"/>
    </source>
</evidence>
<keyword evidence="7" id="KW-0462">Maltose metabolism</keyword>
<gene>
    <name evidence="12" type="ORF">MPDQ_005110</name>
</gene>
<evidence type="ECO:0000256" key="7">
    <source>
        <dbReference type="ARBA" id="ARBA00026248"/>
    </source>
</evidence>
<protein>
    <recommendedName>
        <fullName evidence="11">Major facilitator superfamily (MFS) profile domain-containing protein</fullName>
    </recommendedName>
</protein>
<keyword evidence="6 10" id="KW-0472">Membrane</keyword>
<dbReference type="InterPro" id="IPR005829">
    <property type="entry name" value="Sugar_transporter_CS"/>
</dbReference>
<keyword evidence="13" id="KW-1185">Reference proteome</keyword>
<evidence type="ECO:0000313" key="12">
    <source>
        <dbReference type="EMBL" id="TQB67619.1"/>
    </source>
</evidence>
<feature type="transmembrane region" description="Helical" evidence="10">
    <location>
        <begin position="341"/>
        <end position="358"/>
    </location>
</feature>
<dbReference type="EMBL" id="VIFY01000346">
    <property type="protein sequence ID" value="TQB67619.1"/>
    <property type="molecule type" value="Genomic_DNA"/>
</dbReference>
<comment type="subcellular location">
    <subcellularLocation>
        <location evidence="1">Membrane</location>
        <topology evidence="1">Multi-pass membrane protein</topology>
    </subcellularLocation>
</comment>
<dbReference type="GO" id="GO:0000023">
    <property type="term" value="P:maltose metabolic process"/>
    <property type="evidence" value="ECO:0007669"/>
    <property type="project" value="UniProtKB-KW"/>
</dbReference>
<dbReference type="AlphaFoldDB" id="A0A507QGE9"/>
<feature type="transmembrane region" description="Helical" evidence="10">
    <location>
        <begin position="432"/>
        <end position="450"/>
    </location>
</feature>
<dbReference type="OrthoDB" id="6612291at2759"/>
<name>A0A507QGE9_MONPU</name>
<reference evidence="12 13" key="1">
    <citation type="submission" date="2019-06" db="EMBL/GenBank/DDBJ databases">
        <title>Wine fermentation using esterase from Monascus purpureus.</title>
        <authorList>
            <person name="Geng C."/>
            <person name="Zhang Y."/>
        </authorList>
    </citation>
    <scope>NUCLEOTIDE SEQUENCE [LARGE SCALE GENOMIC DNA]</scope>
    <source>
        <strain evidence="12">HQ1</strain>
    </source>
</reference>
<keyword evidence="5 10" id="KW-1133">Transmembrane helix</keyword>
<keyword evidence="4 10" id="KW-0812">Transmembrane</keyword>
<evidence type="ECO:0000256" key="10">
    <source>
        <dbReference type="SAM" id="Phobius"/>
    </source>
</evidence>
<dbReference type="PANTHER" id="PTHR48022">
    <property type="entry name" value="PLASTIDIC GLUCOSE TRANSPORTER 4"/>
    <property type="match status" value="1"/>
</dbReference>
<dbReference type="InterPro" id="IPR003663">
    <property type="entry name" value="Sugar/inositol_transpt"/>
</dbReference>
<feature type="region of interest" description="Disordered" evidence="9">
    <location>
        <begin position="1"/>
        <end position="20"/>
    </location>
</feature>
<dbReference type="FunFam" id="1.20.1250.20:FF:000149">
    <property type="entry name" value="MFS transporter, SP family, general alpha glucoside:H+ symporter"/>
    <property type="match status" value="1"/>
</dbReference>
<feature type="compositionally biased region" description="Basic and acidic residues" evidence="9">
    <location>
        <begin position="11"/>
        <end position="20"/>
    </location>
</feature>
<accession>A0A507QGE9</accession>
<evidence type="ECO:0000256" key="4">
    <source>
        <dbReference type="ARBA" id="ARBA00022692"/>
    </source>
</evidence>
<evidence type="ECO:0000313" key="13">
    <source>
        <dbReference type="Proteomes" id="UP000319663"/>
    </source>
</evidence>